<dbReference type="PANTHER" id="PTHR48449">
    <property type="entry name" value="DUF1985 DOMAIN-CONTAINING PROTEIN"/>
    <property type="match status" value="1"/>
</dbReference>
<evidence type="ECO:0000256" key="4">
    <source>
        <dbReference type="SAM" id="MobiDB-lite"/>
    </source>
</evidence>
<dbReference type="InterPro" id="IPR038765">
    <property type="entry name" value="Papain-like_cys_pep_sf"/>
</dbReference>
<dbReference type="OMA" id="CKCITSE"/>
<keyword evidence="3" id="KW-0378">Hydrolase</keyword>
<dbReference type="SUPFAM" id="SSF54001">
    <property type="entry name" value="Cysteine proteinases"/>
    <property type="match status" value="1"/>
</dbReference>
<evidence type="ECO:0000259" key="5">
    <source>
        <dbReference type="PROSITE" id="PS50600"/>
    </source>
</evidence>
<evidence type="ECO:0000256" key="1">
    <source>
        <dbReference type="ARBA" id="ARBA00005234"/>
    </source>
</evidence>
<feature type="region of interest" description="Disordered" evidence="4">
    <location>
        <begin position="262"/>
        <end position="291"/>
    </location>
</feature>
<feature type="compositionally biased region" description="Pro residues" evidence="4">
    <location>
        <begin position="270"/>
        <end position="280"/>
    </location>
</feature>
<dbReference type="PANTHER" id="PTHR48449:SF2">
    <property type="entry name" value="UBIQUITIN-LIKE PROTEASE FAMILY PROFILE DOMAIN-CONTAINING PROTEIN"/>
    <property type="match status" value="1"/>
</dbReference>
<dbReference type="PROSITE" id="PS50600">
    <property type="entry name" value="ULP_PROTEASE"/>
    <property type="match status" value="1"/>
</dbReference>
<dbReference type="InterPro" id="IPR003653">
    <property type="entry name" value="Peptidase_C48_C"/>
</dbReference>
<dbReference type="AlphaFoldDB" id="V4LQ69"/>
<evidence type="ECO:0000256" key="2">
    <source>
        <dbReference type="ARBA" id="ARBA00022670"/>
    </source>
</evidence>
<name>V4LQ69_EUTSA</name>
<feature type="region of interest" description="Disordered" evidence="4">
    <location>
        <begin position="104"/>
        <end position="134"/>
    </location>
</feature>
<evidence type="ECO:0000313" key="7">
    <source>
        <dbReference type="Proteomes" id="UP000030689"/>
    </source>
</evidence>
<protein>
    <recommendedName>
        <fullName evidence="5">Ubiquitin-like protease family profile domain-containing protein</fullName>
    </recommendedName>
</protein>
<dbReference type="Proteomes" id="UP000030689">
    <property type="component" value="Unassembled WGS sequence"/>
</dbReference>
<dbReference type="Gramene" id="ESQ44612">
    <property type="protein sequence ID" value="ESQ44612"/>
    <property type="gene ID" value="EUTSA_v10003372mg"/>
</dbReference>
<feature type="compositionally biased region" description="Basic and acidic residues" evidence="4">
    <location>
        <begin position="115"/>
        <end position="124"/>
    </location>
</feature>
<dbReference type="KEGG" id="eus:EUTSA_v10003372mg"/>
<dbReference type="Pfam" id="PF02902">
    <property type="entry name" value="Peptidase_C48"/>
    <property type="match status" value="1"/>
</dbReference>
<dbReference type="EMBL" id="KI517441">
    <property type="protein sequence ID" value="ESQ44612.1"/>
    <property type="molecule type" value="Genomic_DNA"/>
</dbReference>
<reference evidence="6 7" key="1">
    <citation type="journal article" date="2013" name="Front. Plant Sci.">
        <title>The Reference Genome of the Halophytic Plant Eutrema salsugineum.</title>
        <authorList>
            <person name="Yang R."/>
            <person name="Jarvis D.E."/>
            <person name="Chen H."/>
            <person name="Beilstein M.A."/>
            <person name="Grimwood J."/>
            <person name="Jenkins J."/>
            <person name="Shu S."/>
            <person name="Prochnik S."/>
            <person name="Xin M."/>
            <person name="Ma C."/>
            <person name="Schmutz J."/>
            <person name="Wing R.A."/>
            <person name="Mitchell-Olds T."/>
            <person name="Schumaker K.S."/>
            <person name="Wang X."/>
        </authorList>
    </citation>
    <scope>NUCLEOTIDE SEQUENCE [LARGE SCALE GENOMIC DNA]</scope>
</reference>
<dbReference type="InterPro" id="IPR015410">
    <property type="entry name" value="DUF1985"/>
</dbReference>
<dbReference type="GO" id="GO:0008234">
    <property type="term" value="F:cysteine-type peptidase activity"/>
    <property type="evidence" value="ECO:0007669"/>
    <property type="project" value="InterPro"/>
</dbReference>
<accession>V4LQ69</accession>
<proteinExistence type="inferred from homology"/>
<sequence>MLSKKKITDKEKIFKCACLAVTAAVLVRTSHVTKIVPEHVELIRDIKVFLAYPWGRVGFDLLVSSIKSKDELELSQKTIAVKGFFYAIQLVMMAAIPTLTEVLQEPSGDSDSDGEEKSDGRDEPPSDQDANMGSDDFVVGAGEIAAGQVKMMLSPSHARDINEEAKVFVHSIIPVNEEYAIESMDLRWADEEMDGAVDVTVKIIGEGFTFTKDMFTGGLTSVDLLHMRSEKMFNTQPSAPNRRSHVHSDLDNQPISMEAGLEAGNTAPSQPLPSPAPQQPAPSFNPISKAPGLTMSKEEFIRNLTQSINAQGTESSCFSGSFSAIPKSGSHPNPATFATTLPVGSQPIPEMDLLLSVSPTFFLGLTQENQSVDHEPDYLNAAFPDDPVQLQRKSKRLKTSYVVYKDYHCGVTRTNPSKTVFSMLCDPKANYGSWFTDLKAKLSLDRRPMKVYEGSSVDSEDVIDIGERTRVLPPKVVDAVMYYIRHISGPQMYPMNYNKIEFFNTIFPVLIKNHYVKFTKTAVKDRSKFKFQPSLMSYFEPENPLHPLPEFMYFPFNFDKRHWVGVCVNIPSGTIFVLDSNVVFRSDSALKKDFAPICNMFPFLVRAASTKALRDEKPYSLERVLGIPQNEGNTDSAVSAMLLLQAHATAGIEGCKTISPEVVASESLKLAVMFYDEFGPTS</sequence>
<gene>
    <name evidence="6" type="ORF">EUTSA_v10003372mg</name>
</gene>
<comment type="similarity">
    <text evidence="1">Belongs to the peptidase C48 family.</text>
</comment>
<dbReference type="GO" id="GO:0006508">
    <property type="term" value="P:proteolysis"/>
    <property type="evidence" value="ECO:0007669"/>
    <property type="project" value="UniProtKB-KW"/>
</dbReference>
<organism evidence="6 7">
    <name type="scientific">Eutrema salsugineum</name>
    <name type="common">Saltwater cress</name>
    <name type="synonym">Sisymbrium salsugineum</name>
    <dbReference type="NCBI Taxonomy" id="72664"/>
    <lineage>
        <taxon>Eukaryota</taxon>
        <taxon>Viridiplantae</taxon>
        <taxon>Streptophyta</taxon>
        <taxon>Embryophyta</taxon>
        <taxon>Tracheophyta</taxon>
        <taxon>Spermatophyta</taxon>
        <taxon>Magnoliopsida</taxon>
        <taxon>eudicotyledons</taxon>
        <taxon>Gunneridae</taxon>
        <taxon>Pentapetalae</taxon>
        <taxon>rosids</taxon>
        <taxon>malvids</taxon>
        <taxon>Brassicales</taxon>
        <taxon>Brassicaceae</taxon>
        <taxon>Eutremeae</taxon>
        <taxon>Eutrema</taxon>
    </lineage>
</organism>
<keyword evidence="2" id="KW-0645">Protease</keyword>
<dbReference type="Pfam" id="PF09331">
    <property type="entry name" value="DUF1985"/>
    <property type="match status" value="1"/>
</dbReference>
<evidence type="ECO:0000256" key="3">
    <source>
        <dbReference type="ARBA" id="ARBA00022801"/>
    </source>
</evidence>
<keyword evidence="7" id="KW-1185">Reference proteome</keyword>
<evidence type="ECO:0000313" key="6">
    <source>
        <dbReference type="EMBL" id="ESQ44612.1"/>
    </source>
</evidence>
<dbReference type="Gene3D" id="3.40.395.10">
    <property type="entry name" value="Adenoviral Proteinase, Chain A"/>
    <property type="match status" value="1"/>
</dbReference>
<feature type="domain" description="Ubiquitin-like protease family profile" evidence="5">
    <location>
        <begin position="455"/>
        <end position="647"/>
    </location>
</feature>